<reference evidence="3" key="1">
    <citation type="journal article" date="2019" name="Int. J. Syst. Evol. Microbiol.">
        <title>The Global Catalogue of Microorganisms (GCM) 10K type strain sequencing project: providing services to taxonomists for standard genome sequencing and annotation.</title>
        <authorList>
            <consortium name="The Broad Institute Genomics Platform"/>
            <consortium name="The Broad Institute Genome Sequencing Center for Infectious Disease"/>
            <person name="Wu L."/>
            <person name="Ma J."/>
        </authorList>
    </citation>
    <scope>NUCLEOTIDE SEQUENCE [LARGE SCALE GENOMIC DNA]</scope>
    <source>
        <strain evidence="3">CGMCC 1.10759</strain>
    </source>
</reference>
<name>A0ABV8T0W5_9GAMM</name>
<protein>
    <submittedName>
        <fullName evidence="2">Gfo/Idh/MocA family protein</fullName>
    </submittedName>
</protein>
<dbReference type="RefSeq" id="WP_380603897.1">
    <property type="nucleotide sequence ID" value="NZ_JBHSDU010000015.1"/>
</dbReference>
<dbReference type="Proteomes" id="UP001595904">
    <property type="component" value="Unassembled WGS sequence"/>
</dbReference>
<dbReference type="Gene3D" id="3.40.50.720">
    <property type="entry name" value="NAD(P)-binding Rossmann-like Domain"/>
    <property type="match status" value="1"/>
</dbReference>
<dbReference type="SUPFAM" id="SSF51735">
    <property type="entry name" value="NAD(P)-binding Rossmann-fold domains"/>
    <property type="match status" value="1"/>
</dbReference>
<sequence length="308" mass="33896">MGSAIRLALVGVGKIARDQHLPALARSDAFQLVAAVNRDGPLTHVSTFADIKSMLASGIQVDAVSLCTPPACRHELAREAIDAGLHVMLEKPPAATVEEVNDLEQRAHQCGRTLFTTWHSREAAGVEPAREWLSQRSIESVRVTWKEDIRVWHPGQHWILQAGGMGVFDPGINALSILTRILPGQLTMRSATLEFPSNWESPIAAEIAMSHQSSRVDASFDFLYAGTPCWDIEVLTDQETLRLSDGGSRLYINETPYLAAADQEYARLYRRFSELIAAGDSDVDSTPLQLVADAFKLGHRQQSAAFHF</sequence>
<evidence type="ECO:0000313" key="2">
    <source>
        <dbReference type="EMBL" id="MFC4313513.1"/>
    </source>
</evidence>
<dbReference type="InterPro" id="IPR036291">
    <property type="entry name" value="NAD(P)-bd_dom_sf"/>
</dbReference>
<dbReference type="EMBL" id="JBHSDU010000015">
    <property type="protein sequence ID" value="MFC4313513.1"/>
    <property type="molecule type" value="Genomic_DNA"/>
</dbReference>
<comment type="caution">
    <text evidence="2">The sequence shown here is derived from an EMBL/GenBank/DDBJ whole genome shotgun (WGS) entry which is preliminary data.</text>
</comment>
<dbReference type="InterPro" id="IPR000683">
    <property type="entry name" value="Gfo/Idh/MocA-like_OxRdtase_N"/>
</dbReference>
<dbReference type="PANTHER" id="PTHR43818:SF7">
    <property type="entry name" value="DEHYDROGENASE"/>
    <property type="match status" value="1"/>
</dbReference>
<evidence type="ECO:0000313" key="3">
    <source>
        <dbReference type="Proteomes" id="UP001595904"/>
    </source>
</evidence>
<dbReference type="InterPro" id="IPR050463">
    <property type="entry name" value="Gfo/Idh/MocA_oxidrdct_glycsds"/>
</dbReference>
<gene>
    <name evidence="2" type="ORF">ACFPN2_30835</name>
</gene>
<dbReference type="Pfam" id="PF01408">
    <property type="entry name" value="GFO_IDH_MocA"/>
    <property type="match status" value="1"/>
</dbReference>
<proteinExistence type="predicted"/>
<accession>A0ABV8T0W5</accession>
<organism evidence="2 3">
    <name type="scientific">Steroidobacter flavus</name>
    <dbReference type="NCBI Taxonomy" id="1842136"/>
    <lineage>
        <taxon>Bacteria</taxon>
        <taxon>Pseudomonadati</taxon>
        <taxon>Pseudomonadota</taxon>
        <taxon>Gammaproteobacteria</taxon>
        <taxon>Steroidobacterales</taxon>
        <taxon>Steroidobacteraceae</taxon>
        <taxon>Steroidobacter</taxon>
    </lineage>
</organism>
<evidence type="ECO:0000259" key="1">
    <source>
        <dbReference type="Pfam" id="PF01408"/>
    </source>
</evidence>
<feature type="domain" description="Gfo/Idh/MocA-like oxidoreductase N-terminal" evidence="1">
    <location>
        <begin position="5"/>
        <end position="115"/>
    </location>
</feature>
<dbReference type="PANTHER" id="PTHR43818">
    <property type="entry name" value="BCDNA.GH03377"/>
    <property type="match status" value="1"/>
</dbReference>
<keyword evidence="3" id="KW-1185">Reference proteome</keyword>
<dbReference type="Gene3D" id="3.30.360.10">
    <property type="entry name" value="Dihydrodipicolinate Reductase, domain 2"/>
    <property type="match status" value="1"/>
</dbReference>